<proteinExistence type="predicted"/>
<dbReference type="SUPFAM" id="SSF63380">
    <property type="entry name" value="Riboflavin synthase domain-like"/>
    <property type="match status" value="1"/>
</dbReference>
<evidence type="ECO:0000259" key="9">
    <source>
        <dbReference type="PROSITE" id="PS51085"/>
    </source>
</evidence>
<dbReference type="Gene3D" id="3.40.50.80">
    <property type="entry name" value="Nucleotide-binding domain of ferredoxin-NADP reductase (FNR) module"/>
    <property type="match status" value="1"/>
</dbReference>
<keyword evidence="2" id="KW-0285">Flavoprotein</keyword>
<dbReference type="Proteomes" id="UP001501147">
    <property type="component" value="Unassembled WGS sequence"/>
</dbReference>
<dbReference type="PROSITE" id="PS51085">
    <property type="entry name" value="2FE2S_FER_2"/>
    <property type="match status" value="1"/>
</dbReference>
<dbReference type="CDD" id="cd00207">
    <property type="entry name" value="fer2"/>
    <property type="match status" value="1"/>
</dbReference>
<evidence type="ECO:0000256" key="2">
    <source>
        <dbReference type="ARBA" id="ARBA00022630"/>
    </source>
</evidence>
<dbReference type="InterPro" id="IPR017927">
    <property type="entry name" value="FAD-bd_FR_type"/>
</dbReference>
<dbReference type="InterPro" id="IPR006058">
    <property type="entry name" value="2Fe2S_fd_BS"/>
</dbReference>
<evidence type="ECO:0000256" key="1">
    <source>
        <dbReference type="ARBA" id="ARBA00001974"/>
    </source>
</evidence>
<gene>
    <name evidence="11" type="ORF">GCM10023329_12900</name>
</gene>
<sequence length="328" mass="34550">MALLRVRSTVREAEGVLGLLLTDPEGRDLPPWEPGAHLEVELPSGRVRHYSLCGDPADRGAYRLGVLRERGGRGGSEEVHTAVRPGTALRVRGPFNRFPLVAADRYLFLAGGIGITPLLPMVRSLPPGGFTLLYGGRSLASMAYREELAGLPGAVLVPEDREGPLDLDAALGGLAPGTAVYACGPEGLLRAVAERWGGPLHTERFGAPPAAGAAPGPEPAGLPDRGEPAETGEAADPVPGGAFEVELRRSGAVLRVPPERSLLEVVREVVPRVPSSCEEGWCGTCETKVLGGVPEHRDSVLGPAERETGATMMICVGRSRSRRLTLDL</sequence>
<evidence type="ECO:0000256" key="4">
    <source>
        <dbReference type="ARBA" id="ARBA00022723"/>
    </source>
</evidence>
<evidence type="ECO:0000256" key="7">
    <source>
        <dbReference type="ARBA" id="ARBA00023014"/>
    </source>
</evidence>
<dbReference type="PROSITE" id="PS51384">
    <property type="entry name" value="FAD_FR"/>
    <property type="match status" value="1"/>
</dbReference>
<reference evidence="12" key="1">
    <citation type="journal article" date="2019" name="Int. J. Syst. Evol. Microbiol.">
        <title>The Global Catalogue of Microorganisms (GCM) 10K type strain sequencing project: providing services to taxonomists for standard genome sequencing and annotation.</title>
        <authorList>
            <consortium name="The Broad Institute Genomics Platform"/>
            <consortium name="The Broad Institute Genome Sequencing Center for Infectious Disease"/>
            <person name="Wu L."/>
            <person name="Ma J."/>
        </authorList>
    </citation>
    <scope>NUCLEOTIDE SEQUENCE [LARGE SCALE GENOMIC DNA]</scope>
    <source>
        <strain evidence="12">JCM 18324</strain>
    </source>
</reference>
<name>A0ABP8ZWE5_9ACTN</name>
<keyword evidence="5" id="KW-0560">Oxidoreductase</keyword>
<dbReference type="RefSeq" id="WP_345610441.1">
    <property type="nucleotide sequence ID" value="NZ_BAABJV010000002.1"/>
</dbReference>
<dbReference type="PROSITE" id="PS00197">
    <property type="entry name" value="2FE2S_FER_1"/>
    <property type="match status" value="1"/>
</dbReference>
<keyword evidence="3" id="KW-0001">2Fe-2S</keyword>
<organism evidence="11 12">
    <name type="scientific">Streptomyces sanyensis</name>
    <dbReference type="NCBI Taxonomy" id="568869"/>
    <lineage>
        <taxon>Bacteria</taxon>
        <taxon>Bacillati</taxon>
        <taxon>Actinomycetota</taxon>
        <taxon>Actinomycetes</taxon>
        <taxon>Kitasatosporales</taxon>
        <taxon>Streptomycetaceae</taxon>
        <taxon>Streptomyces</taxon>
    </lineage>
</organism>
<dbReference type="InterPro" id="IPR012675">
    <property type="entry name" value="Beta-grasp_dom_sf"/>
</dbReference>
<evidence type="ECO:0000256" key="3">
    <source>
        <dbReference type="ARBA" id="ARBA00022714"/>
    </source>
</evidence>
<keyword evidence="7" id="KW-0411">Iron-sulfur</keyword>
<protein>
    <submittedName>
        <fullName evidence="11">PDR/VanB family oxidoreductase</fullName>
    </submittedName>
</protein>
<dbReference type="InterPro" id="IPR001041">
    <property type="entry name" value="2Fe-2S_ferredoxin-type"/>
</dbReference>
<dbReference type="SUPFAM" id="SSF54292">
    <property type="entry name" value="2Fe-2S ferredoxin-like"/>
    <property type="match status" value="1"/>
</dbReference>
<comment type="cofactor">
    <cofactor evidence="1">
        <name>FAD</name>
        <dbReference type="ChEBI" id="CHEBI:57692"/>
    </cofactor>
</comment>
<comment type="caution">
    <text evidence="11">The sequence shown here is derived from an EMBL/GenBank/DDBJ whole genome shotgun (WGS) entry which is preliminary data.</text>
</comment>
<dbReference type="PRINTS" id="PR00409">
    <property type="entry name" value="PHDIOXRDTASE"/>
</dbReference>
<evidence type="ECO:0000313" key="12">
    <source>
        <dbReference type="Proteomes" id="UP001501147"/>
    </source>
</evidence>
<dbReference type="InterPro" id="IPR036010">
    <property type="entry name" value="2Fe-2S_ferredoxin-like_sf"/>
</dbReference>
<feature type="domain" description="2Fe-2S ferredoxin-type" evidence="9">
    <location>
        <begin position="243"/>
        <end position="328"/>
    </location>
</feature>
<dbReference type="EMBL" id="BAABJV010000002">
    <property type="protein sequence ID" value="GAA4767809.1"/>
    <property type="molecule type" value="Genomic_DNA"/>
</dbReference>
<evidence type="ECO:0000259" key="10">
    <source>
        <dbReference type="PROSITE" id="PS51384"/>
    </source>
</evidence>
<evidence type="ECO:0000313" key="11">
    <source>
        <dbReference type="EMBL" id="GAA4767809.1"/>
    </source>
</evidence>
<feature type="region of interest" description="Disordered" evidence="8">
    <location>
        <begin position="201"/>
        <end position="239"/>
    </location>
</feature>
<dbReference type="Gene3D" id="2.40.30.10">
    <property type="entry name" value="Translation factors"/>
    <property type="match status" value="1"/>
</dbReference>
<dbReference type="PANTHER" id="PTHR47354">
    <property type="entry name" value="NADH OXIDOREDUCTASE HCR"/>
    <property type="match status" value="1"/>
</dbReference>
<dbReference type="InterPro" id="IPR039261">
    <property type="entry name" value="FNR_nucleotide-bd"/>
</dbReference>
<keyword evidence="12" id="KW-1185">Reference proteome</keyword>
<evidence type="ECO:0000256" key="8">
    <source>
        <dbReference type="SAM" id="MobiDB-lite"/>
    </source>
</evidence>
<accession>A0ABP8ZWE5</accession>
<feature type="domain" description="FAD-binding FR-type" evidence="10">
    <location>
        <begin position="1"/>
        <end position="101"/>
    </location>
</feature>
<keyword evidence="4" id="KW-0479">Metal-binding</keyword>
<feature type="compositionally biased region" description="Low complexity" evidence="8">
    <location>
        <begin position="206"/>
        <end position="223"/>
    </location>
</feature>
<dbReference type="InterPro" id="IPR050415">
    <property type="entry name" value="MRET"/>
</dbReference>
<keyword evidence="6" id="KW-0408">Iron</keyword>
<dbReference type="CDD" id="cd06185">
    <property type="entry name" value="PDR_like"/>
    <property type="match status" value="1"/>
</dbReference>
<evidence type="ECO:0000256" key="6">
    <source>
        <dbReference type="ARBA" id="ARBA00023004"/>
    </source>
</evidence>
<dbReference type="Gene3D" id="3.10.20.30">
    <property type="match status" value="1"/>
</dbReference>
<dbReference type="InterPro" id="IPR017938">
    <property type="entry name" value="Riboflavin_synthase-like_b-brl"/>
</dbReference>
<dbReference type="Pfam" id="PF00111">
    <property type="entry name" value="Fer2"/>
    <property type="match status" value="1"/>
</dbReference>
<evidence type="ECO:0000256" key="5">
    <source>
        <dbReference type="ARBA" id="ARBA00023002"/>
    </source>
</evidence>
<dbReference type="PANTHER" id="PTHR47354:SF1">
    <property type="entry name" value="CARNITINE MONOOXYGENASE REDUCTASE SUBUNIT"/>
    <property type="match status" value="1"/>
</dbReference>
<dbReference type="SUPFAM" id="SSF52343">
    <property type="entry name" value="Ferredoxin reductase-like, C-terminal NADP-linked domain"/>
    <property type="match status" value="1"/>
</dbReference>